<evidence type="ECO:0000256" key="2">
    <source>
        <dbReference type="SAM" id="MobiDB-lite"/>
    </source>
</evidence>
<name>A0AAW1R3Z5_9CHLO</name>
<feature type="coiled-coil region" evidence="1">
    <location>
        <begin position="14"/>
        <end position="41"/>
    </location>
</feature>
<comment type="caution">
    <text evidence="3">The sequence shown here is derived from an EMBL/GenBank/DDBJ whole genome shotgun (WGS) entry which is preliminary data.</text>
</comment>
<dbReference type="Proteomes" id="UP001438707">
    <property type="component" value="Unassembled WGS sequence"/>
</dbReference>
<protein>
    <submittedName>
        <fullName evidence="3">Uncharacterized protein</fullName>
    </submittedName>
</protein>
<dbReference type="AlphaFoldDB" id="A0AAW1R3Z5"/>
<dbReference type="EMBL" id="JALJOS010000016">
    <property type="protein sequence ID" value="KAK9828250.1"/>
    <property type="molecule type" value="Genomic_DNA"/>
</dbReference>
<feature type="region of interest" description="Disordered" evidence="2">
    <location>
        <begin position="294"/>
        <end position="320"/>
    </location>
</feature>
<dbReference type="PANTHER" id="PTHR35712:SF1">
    <property type="entry name" value="MYOSIN HEAVY CHAIN-LIKE PROTEIN"/>
    <property type="match status" value="1"/>
</dbReference>
<reference evidence="3 4" key="1">
    <citation type="journal article" date="2024" name="Nat. Commun.">
        <title>Phylogenomics reveals the evolutionary origins of lichenization in chlorophyte algae.</title>
        <authorList>
            <person name="Puginier C."/>
            <person name="Libourel C."/>
            <person name="Otte J."/>
            <person name="Skaloud P."/>
            <person name="Haon M."/>
            <person name="Grisel S."/>
            <person name="Petersen M."/>
            <person name="Berrin J.G."/>
            <person name="Delaux P.M."/>
            <person name="Dal Grande F."/>
            <person name="Keller J."/>
        </authorList>
    </citation>
    <scope>NUCLEOTIDE SEQUENCE [LARGE SCALE GENOMIC DNA]</scope>
    <source>
        <strain evidence="3 4">SAG 2145</strain>
    </source>
</reference>
<feature type="coiled-coil region" evidence="1">
    <location>
        <begin position="128"/>
        <end position="162"/>
    </location>
</feature>
<evidence type="ECO:0000313" key="4">
    <source>
        <dbReference type="Proteomes" id="UP001438707"/>
    </source>
</evidence>
<organism evidence="3 4">
    <name type="scientific">Apatococcus lobatus</name>
    <dbReference type="NCBI Taxonomy" id="904363"/>
    <lineage>
        <taxon>Eukaryota</taxon>
        <taxon>Viridiplantae</taxon>
        <taxon>Chlorophyta</taxon>
        <taxon>core chlorophytes</taxon>
        <taxon>Trebouxiophyceae</taxon>
        <taxon>Chlorellales</taxon>
        <taxon>Chlorellaceae</taxon>
        <taxon>Apatococcus</taxon>
    </lineage>
</organism>
<proteinExistence type="predicted"/>
<evidence type="ECO:0000256" key="1">
    <source>
        <dbReference type="SAM" id="Coils"/>
    </source>
</evidence>
<keyword evidence="4" id="KW-1185">Reference proteome</keyword>
<keyword evidence="1" id="KW-0175">Coiled coil</keyword>
<feature type="region of interest" description="Disordered" evidence="2">
    <location>
        <begin position="408"/>
        <end position="433"/>
    </location>
</feature>
<dbReference type="Gene3D" id="1.10.287.1490">
    <property type="match status" value="1"/>
</dbReference>
<sequence>MSNGSPGTDPDKVISGLRLELKRVSQHRDELERDVENLCMQNDSSGIFSSSLIVSERIYSTEKELSKTKSQLEAVLGERDSLRDDLRHHKESKRLVDKSWRDQTGKTEVLQRDLNFYQSQGARAVADRDKAFAEAEELREQVRDLEARLQDETARAESSSAEQVETEHQLSGARSQVVRLEERVRECEVIPGLRRDLKQARTQVDQLRGKCKALRDELTGAKEELEQSQQQCAASKEEVQALEARVKTDSDAASTAQAELQQQKSALEEEVGRLKEARQEATAAAERMAAELETAKDEVRRLRGQSQDLERTSSQQLQSQKLDMESLHATEITCLQDTVKDLSQRCKELKDRLDQASQQKVDALIRLSNAEHVASNHSNQTQQLQEQIKDLQSRLTQATQEKLAALMQLAGGNDTKNGNKDLKSPERPRKTVS</sequence>
<accession>A0AAW1R3Z5</accession>
<feature type="compositionally biased region" description="Basic and acidic residues" evidence="2">
    <location>
        <begin position="417"/>
        <end position="433"/>
    </location>
</feature>
<dbReference type="PANTHER" id="PTHR35712">
    <property type="entry name" value="MYOSIN HEAVY CHAIN-LIKE PROTEIN"/>
    <property type="match status" value="1"/>
</dbReference>
<feature type="compositionally biased region" description="Polar residues" evidence="2">
    <location>
        <begin position="304"/>
        <end position="320"/>
    </location>
</feature>
<gene>
    <name evidence="3" type="ORF">WJX74_005694</name>
</gene>
<evidence type="ECO:0000313" key="3">
    <source>
        <dbReference type="EMBL" id="KAK9828250.1"/>
    </source>
</evidence>